<evidence type="ECO:0000313" key="1">
    <source>
        <dbReference type="EMBL" id="KRN89366.1"/>
    </source>
</evidence>
<name>A0A0R2KNT8_9LACO</name>
<reference evidence="1 2" key="1">
    <citation type="journal article" date="2015" name="Genome Announc.">
        <title>Expanding the biotechnology potential of lactobacilli through comparative genomics of 213 strains and associated genera.</title>
        <authorList>
            <person name="Sun Z."/>
            <person name="Harris H.M."/>
            <person name="McCann A."/>
            <person name="Guo C."/>
            <person name="Argimon S."/>
            <person name="Zhang W."/>
            <person name="Yang X."/>
            <person name="Jeffery I.B."/>
            <person name="Cooney J.C."/>
            <person name="Kagawa T.F."/>
            <person name="Liu W."/>
            <person name="Song Y."/>
            <person name="Salvetti E."/>
            <person name="Wrobel A."/>
            <person name="Rasinkangas P."/>
            <person name="Parkhill J."/>
            <person name="Rea M.C."/>
            <person name="O'Sullivan O."/>
            <person name="Ritari J."/>
            <person name="Douillard F.P."/>
            <person name="Paul Ross R."/>
            <person name="Yang R."/>
            <person name="Briner A.E."/>
            <person name="Felis G.E."/>
            <person name="de Vos W.M."/>
            <person name="Barrangou R."/>
            <person name="Klaenhammer T.R."/>
            <person name="Caufield P.W."/>
            <person name="Cui Y."/>
            <person name="Zhang H."/>
            <person name="O'Toole P.W."/>
        </authorList>
    </citation>
    <scope>NUCLEOTIDE SEQUENCE [LARGE SCALE GENOMIC DNA]</scope>
    <source>
        <strain evidence="1 2">DSM 22408</strain>
    </source>
</reference>
<sequence length="163" mass="18411">MNGEIKVQEFIDEIQEENYATEVLMIKLADLKPETIQATLEQFLSRFMVQVQEHNLIHLELVVDDSEVLTKIVLESGVINLPYANTKVVDNFFEELTQNVPLQINLIIEAETLNASGLHIDTLAAVNEYPKQATQIVSNMMEITQKSLQAIEENASVVEKVEV</sequence>
<proteinExistence type="predicted"/>
<dbReference type="Proteomes" id="UP000051500">
    <property type="component" value="Unassembled WGS sequence"/>
</dbReference>
<comment type="caution">
    <text evidence="1">The sequence shown here is derived from an EMBL/GenBank/DDBJ whole genome shotgun (WGS) entry which is preliminary data.</text>
</comment>
<dbReference type="AlphaFoldDB" id="A0A0R2KNT8"/>
<dbReference type="OrthoDB" id="2296476at2"/>
<protein>
    <submittedName>
        <fullName evidence="1">Uncharacterized protein</fullName>
    </submittedName>
</protein>
<accession>A0A0R2KNT8</accession>
<gene>
    <name evidence="1" type="ORF">IV53_GL000084</name>
</gene>
<keyword evidence="2" id="KW-1185">Reference proteome</keyword>
<dbReference type="STRING" id="1122146.IV53_GL000084"/>
<dbReference type="PATRIC" id="fig|1122146.4.peg.86"/>
<dbReference type="EMBL" id="JQBZ01000016">
    <property type="protein sequence ID" value="KRN89366.1"/>
    <property type="molecule type" value="Genomic_DNA"/>
</dbReference>
<evidence type="ECO:0000313" key="2">
    <source>
        <dbReference type="Proteomes" id="UP000051500"/>
    </source>
</evidence>
<dbReference type="RefSeq" id="WP_051188903.1">
    <property type="nucleotide sequence ID" value="NZ_AUHP01000012.1"/>
</dbReference>
<organism evidence="1 2">
    <name type="scientific">Ligilactobacillus ceti DSM 22408</name>
    <dbReference type="NCBI Taxonomy" id="1122146"/>
    <lineage>
        <taxon>Bacteria</taxon>
        <taxon>Bacillati</taxon>
        <taxon>Bacillota</taxon>
        <taxon>Bacilli</taxon>
        <taxon>Lactobacillales</taxon>
        <taxon>Lactobacillaceae</taxon>
        <taxon>Ligilactobacillus</taxon>
    </lineage>
</organism>